<dbReference type="GO" id="GO:0043161">
    <property type="term" value="P:proteasome-mediated ubiquitin-dependent protein catabolic process"/>
    <property type="evidence" value="ECO:0007669"/>
    <property type="project" value="InterPro"/>
</dbReference>
<reference evidence="13" key="1">
    <citation type="submission" date="2025-08" db="UniProtKB">
        <authorList>
            <consortium name="Ensembl"/>
        </authorList>
    </citation>
    <scope>IDENTIFICATION</scope>
</reference>
<dbReference type="Pfam" id="PF11566">
    <property type="entry name" value="PI31_Prot_N"/>
    <property type="match status" value="1"/>
</dbReference>
<protein>
    <recommendedName>
        <fullName evidence="4">Proteasome inhibitor PI31 subunit</fullName>
    </recommendedName>
</protein>
<evidence type="ECO:0000256" key="11">
    <source>
        <dbReference type="ARBA" id="ARBA00024805"/>
    </source>
</evidence>
<keyword evidence="14" id="KW-1185">Reference proteome</keyword>
<feature type="domain" description="PI31 proteasome regulator N-terminal" evidence="12">
    <location>
        <begin position="13"/>
        <end position="93"/>
    </location>
</feature>
<evidence type="ECO:0000256" key="8">
    <source>
        <dbReference type="ARBA" id="ARBA00022824"/>
    </source>
</evidence>
<evidence type="ECO:0000256" key="3">
    <source>
        <dbReference type="ARBA" id="ARBA00006405"/>
    </source>
</evidence>
<dbReference type="PANTHER" id="PTHR13266:SF1">
    <property type="entry name" value="PROTEASOME INHIBITOR PI31 SUBUNIT"/>
    <property type="match status" value="1"/>
</dbReference>
<evidence type="ECO:0000256" key="6">
    <source>
        <dbReference type="ARBA" id="ARBA00022490"/>
    </source>
</evidence>
<keyword evidence="6" id="KW-0963">Cytoplasm</keyword>
<proteinExistence type="inferred from homology"/>
<evidence type="ECO:0000259" key="12">
    <source>
        <dbReference type="Pfam" id="PF11566"/>
    </source>
</evidence>
<comment type="similarity">
    <text evidence="3">Belongs to the proteasome inhibitor PI31 family.</text>
</comment>
<keyword evidence="7" id="KW-0597">Phosphoprotein</keyword>
<dbReference type="GO" id="GO:0004866">
    <property type="term" value="F:endopeptidase inhibitor activity"/>
    <property type="evidence" value="ECO:0007669"/>
    <property type="project" value="InterPro"/>
</dbReference>
<evidence type="ECO:0000256" key="1">
    <source>
        <dbReference type="ARBA" id="ARBA00004240"/>
    </source>
</evidence>
<evidence type="ECO:0000313" key="14">
    <source>
        <dbReference type="Proteomes" id="UP000694383"/>
    </source>
</evidence>
<reference evidence="13" key="2">
    <citation type="submission" date="2025-09" db="UniProtKB">
        <authorList>
            <consortium name="Ensembl"/>
        </authorList>
    </citation>
    <scope>IDENTIFICATION</scope>
</reference>
<dbReference type="FunFam" id="3.40.1000.30:FF:000002">
    <property type="entry name" value="Proteasome inhibitor PI31 subunit"/>
    <property type="match status" value="1"/>
</dbReference>
<dbReference type="GO" id="GO:0005783">
    <property type="term" value="C:endoplasmic reticulum"/>
    <property type="evidence" value="ECO:0007669"/>
    <property type="project" value="UniProtKB-SubCell"/>
</dbReference>
<dbReference type="InterPro" id="IPR045128">
    <property type="entry name" value="PI31-like"/>
</dbReference>
<evidence type="ECO:0000313" key="13">
    <source>
        <dbReference type="Ensembl" id="ENSOSIP00000044866.1"/>
    </source>
</evidence>
<evidence type="ECO:0000256" key="2">
    <source>
        <dbReference type="ARBA" id="ARBA00004496"/>
    </source>
</evidence>
<comment type="function">
    <text evidence="11">Plays an important role in control of proteasome function. Inhibits the hydrolysis of protein and peptide substrates by the 20S proteasome. Also inhibits the activation of the proteasome by the proteasome regulatory proteins PA700 and PA28.</text>
</comment>
<evidence type="ECO:0000256" key="5">
    <source>
        <dbReference type="ARBA" id="ARBA00022481"/>
    </source>
</evidence>
<evidence type="ECO:0000256" key="7">
    <source>
        <dbReference type="ARBA" id="ARBA00022553"/>
    </source>
</evidence>
<keyword evidence="10" id="KW-0007">Acetylation</keyword>
<keyword evidence="5" id="KW-0488">Methylation</keyword>
<evidence type="ECO:0000256" key="10">
    <source>
        <dbReference type="ARBA" id="ARBA00022990"/>
    </source>
</evidence>
<comment type="subcellular location">
    <subcellularLocation>
        <location evidence="2">Cytoplasm</location>
    </subcellularLocation>
    <subcellularLocation>
        <location evidence="1">Endoplasmic reticulum</location>
    </subcellularLocation>
</comment>
<keyword evidence="8" id="KW-0256">Endoplasmic reticulum</keyword>
<evidence type="ECO:0000256" key="9">
    <source>
        <dbReference type="ARBA" id="ARBA00022942"/>
    </source>
</evidence>
<accession>A0A8C7ZP03</accession>
<keyword evidence="9" id="KW-0647">Proteasome</keyword>
<dbReference type="Ensembl" id="ENSOSIT00000047199.1">
    <property type="protein sequence ID" value="ENSOSIP00000044866.1"/>
    <property type="gene ID" value="ENSOSIG00000021429.1"/>
</dbReference>
<dbReference type="PANTHER" id="PTHR13266">
    <property type="entry name" value="PROTEASOME INHIBITOR"/>
    <property type="match status" value="1"/>
</dbReference>
<dbReference type="AlphaFoldDB" id="A0A8C7ZP03"/>
<organism evidence="13 14">
    <name type="scientific">Oryzias sinensis</name>
    <name type="common">Chinese medaka</name>
    <dbReference type="NCBI Taxonomy" id="183150"/>
    <lineage>
        <taxon>Eukaryota</taxon>
        <taxon>Metazoa</taxon>
        <taxon>Chordata</taxon>
        <taxon>Craniata</taxon>
        <taxon>Vertebrata</taxon>
        <taxon>Euteleostomi</taxon>
        <taxon>Actinopterygii</taxon>
        <taxon>Neopterygii</taxon>
        <taxon>Teleostei</taxon>
        <taxon>Neoteleostei</taxon>
        <taxon>Acanthomorphata</taxon>
        <taxon>Ovalentaria</taxon>
        <taxon>Atherinomorphae</taxon>
        <taxon>Beloniformes</taxon>
        <taxon>Adrianichthyidae</taxon>
        <taxon>Oryziinae</taxon>
        <taxon>Oryzias</taxon>
    </lineage>
</organism>
<dbReference type="Proteomes" id="UP000694383">
    <property type="component" value="Unplaced"/>
</dbReference>
<evidence type="ECO:0000256" key="4">
    <source>
        <dbReference type="ARBA" id="ARBA00015575"/>
    </source>
</evidence>
<dbReference type="GO" id="GO:0070628">
    <property type="term" value="F:proteasome binding"/>
    <property type="evidence" value="ECO:0007669"/>
    <property type="project" value="InterPro"/>
</dbReference>
<sequence length="142" mass="15823">MAGLEVLYTCVAGSLTCPQDALVCFVHWEMIKGGYRCIGSGDEPRSGDRKSELLPADWSSNKELYSLRYEGADAKMLLKAVPVDSAVIFNLMISRVTMATVKKRGLRIFLQLNLTCCCRVAVNMSTYSRRKATPLHLQNRDS</sequence>
<dbReference type="InterPro" id="IPR021625">
    <property type="entry name" value="PI31_Prot_N"/>
</dbReference>
<dbReference type="GO" id="GO:0000502">
    <property type="term" value="C:proteasome complex"/>
    <property type="evidence" value="ECO:0007669"/>
    <property type="project" value="UniProtKB-KW"/>
</dbReference>
<name>A0A8C7ZP03_9TELE</name>
<dbReference type="Gene3D" id="3.40.1000.30">
    <property type="match status" value="1"/>
</dbReference>
<dbReference type="GeneTree" id="ENSGT00390000012257"/>